<dbReference type="AlphaFoldDB" id="A0A5J4JEW1"/>
<evidence type="ECO:0000313" key="1">
    <source>
        <dbReference type="EMBL" id="GER69969.1"/>
    </source>
</evidence>
<gene>
    <name evidence="1" type="ORF">BpJC7_12720</name>
</gene>
<dbReference type="InterPro" id="IPR020355">
    <property type="entry name" value="Uncharacterised_YhcU"/>
</dbReference>
<evidence type="ECO:0008006" key="3">
    <source>
        <dbReference type="Google" id="ProtNLM"/>
    </source>
</evidence>
<accession>A0A5J4JEW1</accession>
<organism evidence="1 2">
    <name type="scientific">Weizmannia acidilactici</name>
    <dbReference type="NCBI Taxonomy" id="2607726"/>
    <lineage>
        <taxon>Bacteria</taxon>
        <taxon>Bacillati</taxon>
        <taxon>Bacillota</taxon>
        <taxon>Bacilli</taxon>
        <taxon>Bacillales</taxon>
        <taxon>Bacillaceae</taxon>
        <taxon>Heyndrickxia</taxon>
    </lineage>
</organism>
<comment type="caution">
    <text evidence="1">The sequence shown here is derived from an EMBL/GenBank/DDBJ whole genome shotgun (WGS) entry which is preliminary data.</text>
</comment>
<protein>
    <recommendedName>
        <fullName evidence="3">YhcU family protein</fullName>
    </recommendedName>
</protein>
<name>A0A5J4JEW1_9BACI</name>
<evidence type="ECO:0000313" key="2">
    <source>
        <dbReference type="Proteomes" id="UP000391919"/>
    </source>
</evidence>
<sequence>MKVVYASTEDQMDKIEELVQHMFTEVFPDYFSDEEIMGFQRDHVLALNAPADQIGTLKAGYQIISSLQTIISILETDSRNRDLHYANLFEFNKFTLEQYGLHFPFSYSRFAEKRTDSFSIFKKAYNRLLV</sequence>
<dbReference type="RefSeq" id="WP_151680167.1">
    <property type="nucleotide sequence ID" value="NZ_BKZQ01000013.1"/>
</dbReference>
<proteinExistence type="predicted"/>
<dbReference type="Proteomes" id="UP000391919">
    <property type="component" value="Unassembled WGS sequence"/>
</dbReference>
<dbReference type="EMBL" id="BKZQ01000013">
    <property type="protein sequence ID" value="GER69969.1"/>
    <property type="molecule type" value="Genomic_DNA"/>
</dbReference>
<keyword evidence="2" id="KW-1185">Reference proteome</keyword>
<reference evidence="1 2" key="1">
    <citation type="submission" date="2019-09" db="EMBL/GenBank/DDBJ databases">
        <title>Draft genome sequence of Bacillus sp. JC-7.</title>
        <authorList>
            <person name="Tanaka N."/>
            <person name="Shiwa Y."/>
            <person name="Fujita N."/>
            <person name="Tanasupawat S."/>
        </authorList>
    </citation>
    <scope>NUCLEOTIDE SEQUENCE [LARGE SCALE GENOMIC DNA]</scope>
    <source>
        <strain evidence="1 2">JC-7</strain>
    </source>
</reference>
<dbReference type="Pfam" id="PF17326">
    <property type="entry name" value="DUF5365"/>
    <property type="match status" value="1"/>
</dbReference>